<dbReference type="EMBL" id="QGNZ01000004">
    <property type="protein sequence ID" value="PWS26214.1"/>
    <property type="molecule type" value="Genomic_DNA"/>
</dbReference>
<dbReference type="AlphaFoldDB" id="A0A317EI01"/>
<dbReference type="RefSeq" id="WP_109926780.1">
    <property type="nucleotide sequence ID" value="NZ_QGNZ01000004.1"/>
</dbReference>
<organism evidence="2 3">
    <name type="scientific">Pedobacter yonginense</name>
    <dbReference type="NCBI Taxonomy" id="651869"/>
    <lineage>
        <taxon>Bacteria</taxon>
        <taxon>Pseudomonadati</taxon>
        <taxon>Bacteroidota</taxon>
        <taxon>Sphingobacteriia</taxon>
        <taxon>Sphingobacteriales</taxon>
        <taxon>Sphingobacteriaceae</taxon>
        <taxon>Pedobacter</taxon>
    </lineage>
</organism>
<gene>
    <name evidence="2" type="ORF">DHW03_15585</name>
</gene>
<protein>
    <submittedName>
        <fullName evidence="2">AraC family transcriptional regulator</fullName>
    </submittedName>
</protein>
<name>A0A317EI01_9SPHI</name>
<proteinExistence type="predicted"/>
<evidence type="ECO:0000259" key="1">
    <source>
        <dbReference type="PROSITE" id="PS01124"/>
    </source>
</evidence>
<evidence type="ECO:0000313" key="3">
    <source>
        <dbReference type="Proteomes" id="UP000245379"/>
    </source>
</evidence>
<dbReference type="PROSITE" id="PS01124">
    <property type="entry name" value="HTH_ARAC_FAMILY_2"/>
    <property type="match status" value="1"/>
</dbReference>
<dbReference type="GO" id="GO:0043565">
    <property type="term" value="F:sequence-specific DNA binding"/>
    <property type="evidence" value="ECO:0007669"/>
    <property type="project" value="InterPro"/>
</dbReference>
<dbReference type="GO" id="GO:0003700">
    <property type="term" value="F:DNA-binding transcription factor activity"/>
    <property type="evidence" value="ECO:0007669"/>
    <property type="project" value="InterPro"/>
</dbReference>
<dbReference type="Pfam" id="PF00165">
    <property type="entry name" value="HTH_AraC"/>
    <property type="match status" value="1"/>
</dbReference>
<keyword evidence="3" id="KW-1185">Reference proteome</keyword>
<sequence>MKENKDKYLNFRIPVPPGYEEIFSHFYFAANMTDEVVTKTLLPSYQTILIFSFGTPAILCFSEIGKIETEKCLLLGPIKQSFVYSLPPNSRILVANLKDDAFYRFFGDALLAEHMPISPDDLLNDNCFNTLWTQLDKIGSIHQQIDSIVNFCKPYLKLRNEIIVKLTTFSDGALDPIKTVANLHNQTERNIQLNHKKCLGYTAKEINRYQRFLKAIELLQAIASASAKVDWSEIINQCGYYDQSQLIRDFRHYIKITPTGYLKVKQDICNPKAE</sequence>
<dbReference type="OrthoDB" id="635259at2"/>
<dbReference type="Proteomes" id="UP000245379">
    <property type="component" value="Unassembled WGS sequence"/>
</dbReference>
<accession>A0A317EI01</accession>
<reference evidence="2 3" key="1">
    <citation type="submission" date="2018-05" db="EMBL/GenBank/DDBJ databases">
        <title>Pedobacter paludis sp. nov., isolated from wetland soil.</title>
        <authorList>
            <person name="Zhang Y."/>
            <person name="Wang G."/>
        </authorList>
    </citation>
    <scope>NUCLEOTIDE SEQUENCE [LARGE SCALE GENOMIC DNA]</scope>
    <source>
        <strain evidence="2 3">KCTC22721</strain>
    </source>
</reference>
<dbReference type="Gene3D" id="1.10.10.60">
    <property type="entry name" value="Homeodomain-like"/>
    <property type="match status" value="1"/>
</dbReference>
<evidence type="ECO:0000313" key="2">
    <source>
        <dbReference type="EMBL" id="PWS26214.1"/>
    </source>
</evidence>
<feature type="domain" description="HTH araC/xylS-type" evidence="1">
    <location>
        <begin position="177"/>
        <end position="264"/>
    </location>
</feature>
<dbReference type="InterPro" id="IPR018060">
    <property type="entry name" value="HTH_AraC"/>
</dbReference>
<comment type="caution">
    <text evidence="2">The sequence shown here is derived from an EMBL/GenBank/DDBJ whole genome shotgun (WGS) entry which is preliminary data.</text>
</comment>